<dbReference type="FunFam" id="3.40.50.300:FF:000025">
    <property type="entry name" value="ATP-dependent Clp protease subunit"/>
    <property type="match status" value="1"/>
</dbReference>
<accession>A0A4V2G4B1</accession>
<dbReference type="GO" id="GO:0005737">
    <property type="term" value="C:cytoplasm"/>
    <property type="evidence" value="ECO:0007669"/>
    <property type="project" value="TreeGrafter"/>
</dbReference>
<protein>
    <submittedName>
        <fullName evidence="8">ATP-dependent Clp protease ATP-binding subunit ClpB</fullName>
    </submittedName>
</protein>
<dbReference type="Pfam" id="PF07724">
    <property type="entry name" value="AAA_2"/>
    <property type="match status" value="1"/>
</dbReference>
<evidence type="ECO:0000256" key="1">
    <source>
        <dbReference type="ARBA" id="ARBA00022737"/>
    </source>
</evidence>
<dbReference type="SUPFAM" id="SSF52540">
    <property type="entry name" value="P-loop containing nucleoside triphosphate hydrolases"/>
    <property type="match status" value="2"/>
</dbReference>
<dbReference type="PRINTS" id="PR00300">
    <property type="entry name" value="CLPPROTEASEA"/>
</dbReference>
<dbReference type="Proteomes" id="UP000292958">
    <property type="component" value="Unassembled WGS sequence"/>
</dbReference>
<dbReference type="PROSITE" id="PS00870">
    <property type="entry name" value="CLPAB_1"/>
    <property type="match status" value="1"/>
</dbReference>
<keyword evidence="2" id="KW-0547">Nucleotide-binding</keyword>
<keyword evidence="9" id="KW-1185">Reference proteome</keyword>
<dbReference type="EMBL" id="SHKW01000001">
    <property type="protein sequence ID" value="RZU40306.1"/>
    <property type="molecule type" value="Genomic_DNA"/>
</dbReference>
<evidence type="ECO:0000256" key="5">
    <source>
        <dbReference type="PROSITE-ProRule" id="PRU01251"/>
    </source>
</evidence>
<comment type="caution">
    <text evidence="8">The sequence shown here is derived from an EMBL/GenBank/DDBJ whole genome shotgun (WGS) entry which is preliminary data.</text>
</comment>
<keyword evidence="8" id="KW-0378">Hydrolase</keyword>
<dbReference type="InterPro" id="IPR004176">
    <property type="entry name" value="Clp_R_N"/>
</dbReference>
<dbReference type="SMART" id="SM00382">
    <property type="entry name" value="AAA"/>
    <property type="match status" value="2"/>
</dbReference>
<evidence type="ECO:0000256" key="6">
    <source>
        <dbReference type="SAM" id="MobiDB-lite"/>
    </source>
</evidence>
<proteinExistence type="predicted"/>
<dbReference type="InterPro" id="IPR019489">
    <property type="entry name" value="Clp_ATPase_C"/>
</dbReference>
<dbReference type="InterPro" id="IPR003959">
    <property type="entry name" value="ATPase_AAA_core"/>
</dbReference>
<dbReference type="InterPro" id="IPR018368">
    <property type="entry name" value="ClpA/B_CS1"/>
</dbReference>
<dbReference type="InterPro" id="IPR036628">
    <property type="entry name" value="Clp_N_dom_sf"/>
</dbReference>
<reference evidence="8 9" key="1">
    <citation type="submission" date="2019-02" db="EMBL/GenBank/DDBJ databases">
        <title>Genomic Encyclopedia of Archaeal and Bacterial Type Strains, Phase II (KMG-II): from individual species to whole genera.</title>
        <authorList>
            <person name="Goeker M."/>
        </authorList>
    </citation>
    <scope>NUCLEOTIDE SEQUENCE [LARGE SCALE GENOMIC DNA]</scope>
    <source>
        <strain evidence="8 9">DSM 18101</strain>
    </source>
</reference>
<gene>
    <name evidence="8" type="ORF">BDD14_1752</name>
</gene>
<dbReference type="FunFam" id="3.40.50.300:FF:000010">
    <property type="entry name" value="Chaperone clpB 1, putative"/>
    <property type="match status" value="1"/>
</dbReference>
<dbReference type="GO" id="GO:0006508">
    <property type="term" value="P:proteolysis"/>
    <property type="evidence" value="ECO:0007669"/>
    <property type="project" value="UniProtKB-KW"/>
</dbReference>
<dbReference type="Gene3D" id="3.40.50.300">
    <property type="entry name" value="P-loop containing nucleotide triphosphate hydrolases"/>
    <property type="match status" value="3"/>
</dbReference>
<dbReference type="Pfam" id="PF17871">
    <property type="entry name" value="AAA_lid_9"/>
    <property type="match status" value="1"/>
</dbReference>
<dbReference type="SUPFAM" id="SSF81923">
    <property type="entry name" value="Double Clp-N motif"/>
    <property type="match status" value="1"/>
</dbReference>
<dbReference type="CDD" id="cd19499">
    <property type="entry name" value="RecA-like_ClpB_Hsp104-like"/>
    <property type="match status" value="1"/>
</dbReference>
<sequence length="876" mass="96594">MAFPLDKLSAEFETALDRARRFAEERRHASIAPEHLLYVLLEEKAMTAYLTRAGISPAPILAALTVRLNRLPAIDRDPGRRPVASRGLRDLIEHSFHEMDARGAETAEPVDFLQAASVHSEELAKELRAAGITRETLMMAKDRSDSTEEALNGAAGAHGSSSYGAGTNAPSGKLLLRFARDLTALARSGELMPVVGRDEEIRRVIQTLLRKTKSNPVCVGDPGTGKTSIAEGLALRIAAGDVPESLKGCRVLALDLTAMVAGTKYRGEFEERLKGIVDEVRARKGEIILFLDELHTLVGAGGNEGGMDAANILKPALARGELRCVGATTFDEYREKIEKDGALARRFDVVVVKEPTDEAMLIILRGIRSRYETYHGVRLADEALHAAVKLSRRYLPVRFLPDKAIDILDEASARIRMQKESKPREIDRLERLLADKRMELESMSPNAKQFSALSDEIAELTRRVDGSTAKWLMQKQASESLQATKQAIEEQTALLIKTQAAGDITRAAEIRYGALQYLEAQRSDLERQLEDETGQSPAVPDEVRAEHVAEVVAERVGIPIHRMLESERERLLKLEERLSERIFGQPEAVIAVAEAVRRMRADLETHRKPNSFLFVGPTGTGKTELAKALADALFDDETALIRVDMGEYKEKGSVSGLIGSRPGLIGSDEGGYLTERVRRSPYSIVLFDEVEKAHPEVLDLLLGVLDEGRLTDAKGRFCDFSNAIILFTSNLGAREAMAQSDEPEARRAIISEVVRATLRPELYNRISQVVPFDALTSVELERIVGHSLDRLRKKLAEEREIEMSTHEAAVKHLAALSYDPEYGARPVGRTMQQVVFSPLATALIAGEIEQGQKLHLNYSEETGLSFDISQNATATA</sequence>
<dbReference type="InterPro" id="IPR027417">
    <property type="entry name" value="P-loop_NTPase"/>
</dbReference>
<keyword evidence="3 8" id="KW-0067">ATP-binding</keyword>
<dbReference type="SMART" id="SM01086">
    <property type="entry name" value="ClpB_D2-small"/>
    <property type="match status" value="1"/>
</dbReference>
<feature type="region of interest" description="Disordered" evidence="6">
    <location>
        <begin position="143"/>
        <end position="166"/>
    </location>
</feature>
<dbReference type="PROSITE" id="PS51903">
    <property type="entry name" value="CLP_R"/>
    <property type="match status" value="1"/>
</dbReference>
<name>A0A4V2G4B1_9BACT</name>
<dbReference type="RefSeq" id="WP_130418387.1">
    <property type="nucleotide sequence ID" value="NZ_SHKW01000001.1"/>
</dbReference>
<evidence type="ECO:0000256" key="4">
    <source>
        <dbReference type="ARBA" id="ARBA00023186"/>
    </source>
</evidence>
<keyword evidence="1 5" id="KW-0677">Repeat</keyword>
<feature type="compositionally biased region" description="Low complexity" evidence="6">
    <location>
        <begin position="150"/>
        <end position="166"/>
    </location>
</feature>
<evidence type="ECO:0000313" key="9">
    <source>
        <dbReference type="Proteomes" id="UP000292958"/>
    </source>
</evidence>
<evidence type="ECO:0000256" key="2">
    <source>
        <dbReference type="ARBA" id="ARBA00022741"/>
    </source>
</evidence>
<dbReference type="AlphaFoldDB" id="A0A4V2G4B1"/>
<dbReference type="InterPro" id="IPR041546">
    <property type="entry name" value="ClpA/ClpB_AAA_lid"/>
</dbReference>
<organism evidence="8 9">
    <name type="scientific">Edaphobacter modestus</name>
    <dbReference type="NCBI Taxonomy" id="388466"/>
    <lineage>
        <taxon>Bacteria</taxon>
        <taxon>Pseudomonadati</taxon>
        <taxon>Acidobacteriota</taxon>
        <taxon>Terriglobia</taxon>
        <taxon>Terriglobales</taxon>
        <taxon>Acidobacteriaceae</taxon>
        <taxon>Edaphobacter</taxon>
    </lineage>
</organism>
<dbReference type="GO" id="GO:0016887">
    <property type="term" value="F:ATP hydrolysis activity"/>
    <property type="evidence" value="ECO:0007669"/>
    <property type="project" value="InterPro"/>
</dbReference>
<dbReference type="GO" id="GO:0034605">
    <property type="term" value="P:cellular response to heat"/>
    <property type="evidence" value="ECO:0007669"/>
    <property type="project" value="TreeGrafter"/>
</dbReference>
<dbReference type="InterPro" id="IPR050130">
    <property type="entry name" value="ClpA_ClpB"/>
</dbReference>
<keyword evidence="8" id="KW-0645">Protease</keyword>
<dbReference type="OrthoDB" id="98762at2"/>
<dbReference type="Pfam" id="PF00004">
    <property type="entry name" value="AAA"/>
    <property type="match status" value="1"/>
</dbReference>
<evidence type="ECO:0000259" key="7">
    <source>
        <dbReference type="PROSITE" id="PS51903"/>
    </source>
</evidence>
<evidence type="ECO:0000256" key="3">
    <source>
        <dbReference type="ARBA" id="ARBA00022840"/>
    </source>
</evidence>
<evidence type="ECO:0000313" key="8">
    <source>
        <dbReference type="EMBL" id="RZU40306.1"/>
    </source>
</evidence>
<dbReference type="Gene3D" id="1.10.1780.10">
    <property type="entry name" value="Clp, N-terminal domain"/>
    <property type="match status" value="1"/>
</dbReference>
<dbReference type="PANTHER" id="PTHR11638:SF18">
    <property type="entry name" value="HEAT SHOCK PROTEIN 104"/>
    <property type="match status" value="1"/>
</dbReference>
<dbReference type="GO" id="GO:0005524">
    <property type="term" value="F:ATP binding"/>
    <property type="evidence" value="ECO:0007669"/>
    <property type="project" value="UniProtKB-KW"/>
</dbReference>
<dbReference type="CDD" id="cd00009">
    <property type="entry name" value="AAA"/>
    <property type="match status" value="1"/>
</dbReference>
<dbReference type="Gene3D" id="1.10.8.60">
    <property type="match status" value="1"/>
</dbReference>
<dbReference type="Pfam" id="PF10431">
    <property type="entry name" value="ClpB_D2-small"/>
    <property type="match status" value="1"/>
</dbReference>
<dbReference type="Pfam" id="PF02861">
    <property type="entry name" value="Clp_N"/>
    <property type="match status" value="1"/>
</dbReference>
<feature type="domain" description="Clp R" evidence="7">
    <location>
        <begin position="5"/>
        <end position="147"/>
    </location>
</feature>
<dbReference type="InterPro" id="IPR001270">
    <property type="entry name" value="ClpA/B"/>
</dbReference>
<dbReference type="InterPro" id="IPR003593">
    <property type="entry name" value="AAA+_ATPase"/>
</dbReference>
<keyword evidence="4" id="KW-0143">Chaperone</keyword>
<dbReference type="GO" id="GO:0008233">
    <property type="term" value="F:peptidase activity"/>
    <property type="evidence" value="ECO:0007669"/>
    <property type="project" value="UniProtKB-KW"/>
</dbReference>
<dbReference type="PANTHER" id="PTHR11638">
    <property type="entry name" value="ATP-DEPENDENT CLP PROTEASE"/>
    <property type="match status" value="1"/>
</dbReference>